<keyword evidence="7" id="KW-1185">Reference proteome</keyword>
<dbReference type="GO" id="GO:0003949">
    <property type="term" value="F:1-(5-phosphoribosyl)-5-[(5-phosphoribosylamino)methylideneamino]imidazole-4-carboxamide isomerase activity"/>
    <property type="evidence" value="ECO:0007669"/>
    <property type="project" value="InterPro"/>
</dbReference>
<evidence type="ECO:0000256" key="3">
    <source>
        <dbReference type="ARBA" id="ARBA00023102"/>
    </source>
</evidence>
<reference evidence="6 7" key="1">
    <citation type="submission" date="2017-09" db="EMBL/GenBank/DDBJ databases">
        <authorList>
            <person name="Varghese N."/>
            <person name="Submissions S."/>
        </authorList>
    </citation>
    <scope>NUCLEOTIDE SEQUENCE [LARGE SCALE GENOMIC DNA]</scope>
    <source>
        <strain evidence="6 7">OK806</strain>
    </source>
</reference>
<comment type="pathway">
    <text evidence="4">Amino-acid biosynthesis.</text>
</comment>
<dbReference type="GO" id="GO:0005737">
    <property type="term" value="C:cytoplasm"/>
    <property type="evidence" value="ECO:0007669"/>
    <property type="project" value="TreeGrafter"/>
</dbReference>
<comment type="similarity">
    <text evidence="1 5">Belongs to the HisA/HisF family.</text>
</comment>
<dbReference type="OrthoDB" id="8535539at2"/>
<dbReference type="InterPro" id="IPR013785">
    <property type="entry name" value="Aldolase_TIM"/>
</dbReference>
<evidence type="ECO:0000256" key="2">
    <source>
        <dbReference type="ARBA" id="ARBA00022605"/>
    </source>
</evidence>
<evidence type="ECO:0000313" key="7">
    <source>
        <dbReference type="Proteomes" id="UP000219522"/>
    </source>
</evidence>
<dbReference type="RefSeq" id="WP_062633224.1">
    <property type="nucleotide sequence ID" value="NZ_FCOG02000007.1"/>
</dbReference>
<dbReference type="Pfam" id="PF00977">
    <property type="entry name" value="His_biosynth"/>
    <property type="match status" value="1"/>
</dbReference>
<gene>
    <name evidence="6" type="ORF">SAMN05446927_2010</name>
</gene>
<evidence type="ECO:0000313" key="6">
    <source>
        <dbReference type="EMBL" id="SOE60882.1"/>
    </source>
</evidence>
<dbReference type="InterPro" id="IPR011060">
    <property type="entry name" value="RibuloseP-bd_barrel"/>
</dbReference>
<dbReference type="GO" id="GO:0000105">
    <property type="term" value="P:L-histidine biosynthetic process"/>
    <property type="evidence" value="ECO:0007669"/>
    <property type="project" value="UniProtKB-KW"/>
</dbReference>
<dbReference type="CDD" id="cd04723">
    <property type="entry name" value="HisA_HisF"/>
    <property type="match status" value="1"/>
</dbReference>
<protein>
    <submittedName>
        <fullName evidence="6">Phosphoribosylformimino-5-aminoimidazole carboxamide ribotide isomerase</fullName>
    </submittedName>
</protein>
<dbReference type="GO" id="GO:0000162">
    <property type="term" value="P:L-tryptophan biosynthetic process"/>
    <property type="evidence" value="ECO:0007669"/>
    <property type="project" value="TreeGrafter"/>
</dbReference>
<dbReference type="PANTHER" id="PTHR43090:SF2">
    <property type="entry name" value="1-(5-PHOSPHORIBOSYL)-5-[(5-PHOSPHORIBOSYLAMINO)METHYLIDENEAMINO] IMIDAZOLE-4-CARBOXAMIDE ISOMERASE"/>
    <property type="match status" value="1"/>
</dbReference>
<dbReference type="AlphaFoldDB" id="A0A7Z7I6I4"/>
<dbReference type="InterPro" id="IPR044524">
    <property type="entry name" value="Isoase_HisA-like"/>
</dbReference>
<proteinExistence type="inferred from homology"/>
<dbReference type="Gene3D" id="3.20.20.70">
    <property type="entry name" value="Aldolase class I"/>
    <property type="match status" value="1"/>
</dbReference>
<name>A0A7Z7I6I4_9BURK</name>
<keyword evidence="6" id="KW-0413">Isomerase</keyword>
<comment type="caution">
    <text evidence="6">The sequence shown here is derived from an EMBL/GenBank/DDBJ whole genome shotgun (WGS) entry which is preliminary data.</text>
</comment>
<dbReference type="Proteomes" id="UP000219522">
    <property type="component" value="Unassembled WGS sequence"/>
</dbReference>
<sequence length="229" mass="24231">MRIIPVVDLLDGVAVHAVRGERSRYRPVQSQLCSGSDPAVVARALVDYCAAPVLYVADLDGIVRGAPQTAALARLARALPGVELWLDAGFTDGASALEMIASLQEEGAVVTPVFGSETLRAESVHEFARDAVLSLDRRLDAPLGDPALWRDASHWPARVIAMSLDRVGSFSGPDLATIADIRRRAGNDRTIVGAGGVRHIDDLRAAEAAGANAWLIASALHDRSIAASR</sequence>
<keyword evidence="2 5" id="KW-0028">Amino-acid biosynthesis</keyword>
<dbReference type="EMBL" id="OCSU01000001">
    <property type="protein sequence ID" value="SOE60882.1"/>
    <property type="molecule type" value="Genomic_DNA"/>
</dbReference>
<dbReference type="SUPFAM" id="SSF51366">
    <property type="entry name" value="Ribulose-phoshate binding barrel"/>
    <property type="match status" value="1"/>
</dbReference>
<evidence type="ECO:0000256" key="4">
    <source>
        <dbReference type="ARBA" id="ARBA00029440"/>
    </source>
</evidence>
<dbReference type="InterPro" id="IPR006062">
    <property type="entry name" value="His_biosynth"/>
</dbReference>
<evidence type="ECO:0000256" key="1">
    <source>
        <dbReference type="ARBA" id="ARBA00009667"/>
    </source>
</evidence>
<keyword evidence="3 5" id="KW-0368">Histidine biosynthesis</keyword>
<dbReference type="PANTHER" id="PTHR43090">
    <property type="entry name" value="1-(5-PHOSPHORIBOSYL)-5-[(5-PHOSPHORIBOSYLAMINO)METHYLIDENEAMINO] IMIDAZOLE-4-CARBOXAMIDE ISOMERASE"/>
    <property type="match status" value="1"/>
</dbReference>
<evidence type="ECO:0000256" key="5">
    <source>
        <dbReference type="RuleBase" id="RU003657"/>
    </source>
</evidence>
<organism evidence="6 7">
    <name type="scientific">Caballeronia arationis</name>
    <dbReference type="NCBI Taxonomy" id="1777142"/>
    <lineage>
        <taxon>Bacteria</taxon>
        <taxon>Pseudomonadati</taxon>
        <taxon>Pseudomonadota</taxon>
        <taxon>Betaproteobacteria</taxon>
        <taxon>Burkholderiales</taxon>
        <taxon>Burkholderiaceae</taxon>
        <taxon>Caballeronia</taxon>
    </lineage>
</organism>
<accession>A0A7Z7I6I4</accession>